<protein>
    <recommendedName>
        <fullName evidence="4">Beta-lactamase-inhibitor-like PepSY-like domain-containing protein</fullName>
    </recommendedName>
</protein>
<dbReference type="KEGG" id="fbm:MQE35_10925"/>
<keyword evidence="3" id="KW-1185">Reference proteome</keyword>
<evidence type="ECO:0008006" key="4">
    <source>
        <dbReference type="Google" id="ProtNLM"/>
    </source>
</evidence>
<evidence type="ECO:0000256" key="1">
    <source>
        <dbReference type="SAM" id="SignalP"/>
    </source>
</evidence>
<feature type="signal peptide" evidence="1">
    <location>
        <begin position="1"/>
        <end position="21"/>
    </location>
</feature>
<accession>A0A9E6ZKI4</accession>
<name>A0A9E6ZKI4_9FLAO</name>
<dbReference type="RefSeq" id="WP_255841418.1">
    <property type="nucleotide sequence ID" value="NZ_CP094358.1"/>
</dbReference>
<evidence type="ECO:0000313" key="2">
    <source>
        <dbReference type="EMBL" id="UOB16249.1"/>
    </source>
</evidence>
<evidence type="ECO:0000313" key="3">
    <source>
        <dbReference type="Proteomes" id="UP000831290"/>
    </source>
</evidence>
<dbReference type="Proteomes" id="UP000831290">
    <property type="component" value="Chromosome"/>
</dbReference>
<dbReference type="SUPFAM" id="SSF160574">
    <property type="entry name" value="BT0923-like"/>
    <property type="match status" value="1"/>
</dbReference>
<dbReference type="AlphaFoldDB" id="A0A9E6ZKI4"/>
<proteinExistence type="predicted"/>
<gene>
    <name evidence="2" type="ORF">MQE35_10925</name>
</gene>
<sequence length="98" mass="10624">MKKLVLASVLALGSFTMISAAAPTIYDGIMDVVLQDDFTEISTDNLPQAVKDALEADYTGATIDKAYVNENKIYKLEITLNGTSSVLFANESGEWITE</sequence>
<reference evidence="2" key="1">
    <citation type="submission" date="2022-03" db="EMBL/GenBank/DDBJ databases">
        <title>Description of Abyssus ytuae gen. nov., sp. nov., a novel member of the family Flavobacteriaceae isolated from the sediment of Mariana Trench.</title>
        <authorList>
            <person name="Zhang J."/>
            <person name="Xu X."/>
        </authorList>
    </citation>
    <scope>NUCLEOTIDE SEQUENCE</scope>
    <source>
        <strain evidence="2">MT3330</strain>
    </source>
</reference>
<organism evidence="2 3">
    <name type="scientific">Abyssalbus ytuae</name>
    <dbReference type="NCBI Taxonomy" id="2926907"/>
    <lineage>
        <taxon>Bacteria</taxon>
        <taxon>Pseudomonadati</taxon>
        <taxon>Bacteroidota</taxon>
        <taxon>Flavobacteriia</taxon>
        <taxon>Flavobacteriales</taxon>
        <taxon>Flavobacteriaceae</taxon>
        <taxon>Abyssalbus</taxon>
    </lineage>
</organism>
<dbReference type="EMBL" id="CP094358">
    <property type="protein sequence ID" value="UOB16249.1"/>
    <property type="molecule type" value="Genomic_DNA"/>
</dbReference>
<dbReference type="Gene3D" id="3.10.450.360">
    <property type="match status" value="1"/>
</dbReference>
<keyword evidence="1" id="KW-0732">Signal</keyword>
<feature type="chain" id="PRO_5038407874" description="Beta-lactamase-inhibitor-like PepSY-like domain-containing protein" evidence="1">
    <location>
        <begin position="22"/>
        <end position="98"/>
    </location>
</feature>